<dbReference type="CDD" id="cd00090">
    <property type="entry name" value="HTH_ARSR"/>
    <property type="match status" value="1"/>
</dbReference>
<dbReference type="AlphaFoldDB" id="A0A7M1XI57"/>
<dbReference type="InterPro" id="IPR036388">
    <property type="entry name" value="WH-like_DNA-bd_sf"/>
</dbReference>
<name>A0A7M1XI57_9SPIR</name>
<accession>A0A7M1XI57</accession>
<proteinExistence type="predicted"/>
<dbReference type="Gene3D" id="1.10.10.10">
    <property type="entry name" value="Winged helix-like DNA-binding domain superfamily/Winged helix DNA-binding domain"/>
    <property type="match status" value="1"/>
</dbReference>
<evidence type="ECO:0000313" key="3">
    <source>
        <dbReference type="Proteomes" id="UP000593591"/>
    </source>
</evidence>
<dbReference type="InterPro" id="IPR036390">
    <property type="entry name" value="WH_DNA-bd_sf"/>
</dbReference>
<dbReference type="EMBL" id="CP031517">
    <property type="protein sequence ID" value="QOS38967.1"/>
    <property type="molecule type" value="Genomic_DNA"/>
</dbReference>
<dbReference type="InterPro" id="IPR001845">
    <property type="entry name" value="HTH_ArsR_DNA-bd_dom"/>
</dbReference>
<dbReference type="KEGG" id="trc:DYE49_00240"/>
<dbReference type="InterPro" id="IPR011991">
    <property type="entry name" value="ArsR-like_HTH"/>
</dbReference>
<protein>
    <submittedName>
        <fullName evidence="2">ArsR family transcriptional regulator</fullName>
    </submittedName>
</protein>
<dbReference type="SUPFAM" id="SSF46785">
    <property type="entry name" value="Winged helix' DNA-binding domain"/>
    <property type="match status" value="1"/>
</dbReference>
<evidence type="ECO:0000313" key="2">
    <source>
        <dbReference type="EMBL" id="QOS38967.1"/>
    </source>
</evidence>
<dbReference type="GO" id="GO:0003700">
    <property type="term" value="F:DNA-binding transcription factor activity"/>
    <property type="evidence" value="ECO:0007669"/>
    <property type="project" value="InterPro"/>
</dbReference>
<feature type="domain" description="HTH arsR-type" evidence="1">
    <location>
        <begin position="1"/>
        <end position="45"/>
    </location>
</feature>
<evidence type="ECO:0000259" key="1">
    <source>
        <dbReference type="PROSITE" id="PS50987"/>
    </source>
</evidence>
<gene>
    <name evidence="2" type="ORF">DYE49_00240</name>
</gene>
<dbReference type="Proteomes" id="UP000593591">
    <property type="component" value="Chromosome"/>
</dbReference>
<dbReference type="Pfam" id="PF01978">
    <property type="entry name" value="TrmB"/>
    <property type="match status" value="1"/>
</dbReference>
<reference evidence="2 3" key="1">
    <citation type="submission" date="2018-08" db="EMBL/GenBank/DDBJ databases">
        <title>The first complete genome of Treponema rectale (CHPAT), a commensal spirochete of the bovine rectum.</title>
        <authorList>
            <person name="Staton G.J."/>
            <person name="Clegg S.R."/>
            <person name="Carter S.D."/>
            <person name="Radford A.D."/>
            <person name="Darby A."/>
            <person name="Hall N."/>
            <person name="Birtles R.J."/>
            <person name="Evans N.J."/>
        </authorList>
    </citation>
    <scope>NUCLEOTIDE SEQUENCE [LARGE SCALE GENOMIC DNA]</scope>
    <source>
        <strain evidence="2 3">CHPA</strain>
    </source>
</reference>
<organism evidence="2 3">
    <name type="scientific">Treponema rectale</name>
    <dbReference type="NCBI Taxonomy" id="744512"/>
    <lineage>
        <taxon>Bacteria</taxon>
        <taxon>Pseudomonadati</taxon>
        <taxon>Spirochaetota</taxon>
        <taxon>Spirochaetia</taxon>
        <taxon>Spirochaetales</taxon>
        <taxon>Treponemataceae</taxon>
        <taxon>Treponema</taxon>
    </lineage>
</organism>
<dbReference type="InterPro" id="IPR002831">
    <property type="entry name" value="Tscrpt_reg_TrmB_N"/>
</dbReference>
<sequence length="45" mass="5267">MTIPDISKAVGKSEATVYRHLKEMMRKGLVTRRESRKKGYWDILS</sequence>
<dbReference type="PROSITE" id="PS50987">
    <property type="entry name" value="HTH_ARSR_2"/>
    <property type="match status" value="1"/>
</dbReference>